<evidence type="ECO:0000313" key="3">
    <source>
        <dbReference type="EMBL" id="EAX88001.1"/>
    </source>
</evidence>
<dbReference type="VEuPathDB" id="TrichDB:TVAGG3_0929970"/>
<keyword evidence="1" id="KW-0812">Transmembrane</keyword>
<dbReference type="Pfam" id="PF10277">
    <property type="entry name" value="Frag1"/>
    <property type="match status" value="1"/>
</dbReference>
<keyword evidence="1" id="KW-0472">Membrane</keyword>
<dbReference type="VEuPathDB" id="TrichDB:TVAG_268690"/>
<dbReference type="AlphaFoldDB" id="A2G4C0"/>
<feature type="transmembrane region" description="Helical" evidence="1">
    <location>
        <begin position="122"/>
        <end position="142"/>
    </location>
</feature>
<feature type="transmembrane region" description="Helical" evidence="1">
    <location>
        <begin position="56"/>
        <end position="75"/>
    </location>
</feature>
<dbReference type="Proteomes" id="UP000001542">
    <property type="component" value="Unassembled WGS sequence"/>
</dbReference>
<gene>
    <name evidence="3" type="ORF">TVAG_268690</name>
</gene>
<dbReference type="InParanoid" id="A2G4C0"/>
<feature type="transmembrane region" description="Helical" evidence="1">
    <location>
        <begin position="148"/>
        <end position="170"/>
    </location>
</feature>
<keyword evidence="4" id="KW-1185">Reference proteome</keyword>
<sequence>MEGRFVGYVPSISEVVTGIYNTKFFTPAMTIITFLLIILIYLMIVWGEIWRTFPTWFVRLGQTFMFIIPLCYFGLAGCTLDTQFATHISLTMVGLFLILLLNIFVVAILWKRMNTSLKVTRLVFLIISSLTYFFMFISRFIIPHKEASLTASLEFIFVISICVLMLSWTVELRSIDCEFYVEDQ</sequence>
<protein>
    <recommendedName>
        <fullName evidence="2">CWH43-like N-terminal domain-containing protein</fullName>
    </recommendedName>
</protein>
<reference evidence="3" key="1">
    <citation type="submission" date="2006-10" db="EMBL/GenBank/DDBJ databases">
        <authorList>
            <person name="Amadeo P."/>
            <person name="Zhao Q."/>
            <person name="Wortman J."/>
            <person name="Fraser-Liggett C."/>
            <person name="Carlton J."/>
        </authorList>
    </citation>
    <scope>NUCLEOTIDE SEQUENCE</scope>
    <source>
        <strain evidence="3">G3</strain>
    </source>
</reference>
<name>A2G4C0_TRIV3</name>
<accession>A2G4C0</accession>
<evidence type="ECO:0000313" key="4">
    <source>
        <dbReference type="Proteomes" id="UP000001542"/>
    </source>
</evidence>
<dbReference type="KEGG" id="tva:4745657"/>
<feature type="transmembrane region" description="Helical" evidence="1">
    <location>
        <begin position="24"/>
        <end position="44"/>
    </location>
</feature>
<feature type="transmembrane region" description="Helical" evidence="1">
    <location>
        <begin position="87"/>
        <end position="110"/>
    </location>
</feature>
<evidence type="ECO:0000259" key="2">
    <source>
        <dbReference type="Pfam" id="PF10277"/>
    </source>
</evidence>
<dbReference type="EMBL" id="DS114368">
    <property type="protein sequence ID" value="EAX88001.1"/>
    <property type="molecule type" value="Genomic_DNA"/>
</dbReference>
<evidence type="ECO:0000256" key="1">
    <source>
        <dbReference type="SAM" id="Phobius"/>
    </source>
</evidence>
<dbReference type="InterPro" id="IPR019402">
    <property type="entry name" value="CWH43_N"/>
</dbReference>
<proteinExistence type="predicted"/>
<keyword evidence="1" id="KW-1133">Transmembrane helix</keyword>
<organism evidence="3 4">
    <name type="scientific">Trichomonas vaginalis (strain ATCC PRA-98 / G3)</name>
    <dbReference type="NCBI Taxonomy" id="412133"/>
    <lineage>
        <taxon>Eukaryota</taxon>
        <taxon>Metamonada</taxon>
        <taxon>Parabasalia</taxon>
        <taxon>Trichomonadida</taxon>
        <taxon>Trichomonadidae</taxon>
        <taxon>Trichomonas</taxon>
    </lineage>
</organism>
<dbReference type="RefSeq" id="XP_001300931.1">
    <property type="nucleotide sequence ID" value="XM_001300930.1"/>
</dbReference>
<reference evidence="3" key="2">
    <citation type="journal article" date="2007" name="Science">
        <title>Draft genome sequence of the sexually transmitted pathogen Trichomonas vaginalis.</title>
        <authorList>
            <person name="Carlton J.M."/>
            <person name="Hirt R.P."/>
            <person name="Silva J.C."/>
            <person name="Delcher A.L."/>
            <person name="Schatz M."/>
            <person name="Zhao Q."/>
            <person name="Wortman J.R."/>
            <person name="Bidwell S.L."/>
            <person name="Alsmark U.C.M."/>
            <person name="Besteiro S."/>
            <person name="Sicheritz-Ponten T."/>
            <person name="Noel C.J."/>
            <person name="Dacks J.B."/>
            <person name="Foster P.G."/>
            <person name="Simillion C."/>
            <person name="Van de Peer Y."/>
            <person name="Miranda-Saavedra D."/>
            <person name="Barton G.J."/>
            <person name="Westrop G.D."/>
            <person name="Mueller S."/>
            <person name="Dessi D."/>
            <person name="Fiori P.L."/>
            <person name="Ren Q."/>
            <person name="Paulsen I."/>
            <person name="Zhang H."/>
            <person name="Bastida-Corcuera F.D."/>
            <person name="Simoes-Barbosa A."/>
            <person name="Brown M.T."/>
            <person name="Hayes R.D."/>
            <person name="Mukherjee M."/>
            <person name="Okumura C.Y."/>
            <person name="Schneider R."/>
            <person name="Smith A.J."/>
            <person name="Vanacova S."/>
            <person name="Villalvazo M."/>
            <person name="Haas B.J."/>
            <person name="Pertea M."/>
            <person name="Feldblyum T.V."/>
            <person name="Utterback T.R."/>
            <person name="Shu C.L."/>
            <person name="Osoegawa K."/>
            <person name="de Jong P.J."/>
            <person name="Hrdy I."/>
            <person name="Horvathova L."/>
            <person name="Zubacova Z."/>
            <person name="Dolezal P."/>
            <person name="Malik S.B."/>
            <person name="Logsdon J.M. Jr."/>
            <person name="Henze K."/>
            <person name="Gupta A."/>
            <person name="Wang C.C."/>
            <person name="Dunne R.L."/>
            <person name="Upcroft J.A."/>
            <person name="Upcroft P."/>
            <person name="White O."/>
            <person name="Salzberg S.L."/>
            <person name="Tang P."/>
            <person name="Chiu C.-H."/>
            <person name="Lee Y.-S."/>
            <person name="Embley T.M."/>
            <person name="Coombs G.H."/>
            <person name="Mottram J.C."/>
            <person name="Tachezy J."/>
            <person name="Fraser-Liggett C.M."/>
            <person name="Johnson P.J."/>
        </authorList>
    </citation>
    <scope>NUCLEOTIDE SEQUENCE [LARGE SCALE GENOMIC DNA]</scope>
    <source>
        <strain evidence="3">G3</strain>
    </source>
</reference>
<feature type="domain" description="CWH43-like N-terminal" evidence="2">
    <location>
        <begin position="9"/>
        <end position="174"/>
    </location>
</feature>